<evidence type="ECO:0000313" key="1">
    <source>
        <dbReference type="EMBL" id="AYV79318.1"/>
    </source>
</evidence>
<protein>
    <submittedName>
        <fullName evidence="1">Uncharacterized protein</fullName>
    </submittedName>
</protein>
<organism evidence="1">
    <name type="scientific">Faunusvirus sp</name>
    <dbReference type="NCBI Taxonomy" id="2487766"/>
    <lineage>
        <taxon>Viruses</taxon>
        <taxon>Varidnaviria</taxon>
        <taxon>Bamfordvirae</taxon>
        <taxon>Nucleocytoviricota</taxon>
        <taxon>Megaviricetes</taxon>
        <taxon>Imitervirales</taxon>
        <taxon>Mimiviridae</taxon>
    </lineage>
</organism>
<name>A0A3G4ZWM9_9VIRU</name>
<sequence length="114" mass="13564">MNYTVTDVPLKKIQMIFQAKHKCEHHKFADGIEFMMYTITARKKETLFIFDLEDFDVINGREWYGTRNYIKCVGQNGYADMHLIYVIGDKQYPDKNVALKKYGPDYRKSNFVVY</sequence>
<proteinExistence type="predicted"/>
<reference evidence="1" key="1">
    <citation type="submission" date="2018-10" db="EMBL/GenBank/DDBJ databases">
        <title>Hidden diversity of soil giant viruses.</title>
        <authorList>
            <person name="Schulz F."/>
            <person name="Alteio L."/>
            <person name="Goudeau D."/>
            <person name="Ryan E.M."/>
            <person name="Malmstrom R.R."/>
            <person name="Blanchard J."/>
            <person name="Woyke T."/>
        </authorList>
    </citation>
    <scope>NUCLEOTIDE SEQUENCE</scope>
    <source>
        <strain evidence="1">FNV1</strain>
    </source>
</reference>
<accession>A0A3G4ZWM9</accession>
<gene>
    <name evidence="1" type="ORF">Faunusvirus8_35</name>
</gene>
<dbReference type="EMBL" id="MK072139">
    <property type="protein sequence ID" value="AYV79318.1"/>
    <property type="molecule type" value="Genomic_DNA"/>
</dbReference>